<dbReference type="SUPFAM" id="SSF47384">
    <property type="entry name" value="Homodimeric domain of signal transducing histidine kinase"/>
    <property type="match status" value="1"/>
</dbReference>
<dbReference type="CDD" id="cd00130">
    <property type="entry name" value="PAS"/>
    <property type="match status" value="1"/>
</dbReference>
<dbReference type="PROSITE" id="PS50112">
    <property type="entry name" value="PAS"/>
    <property type="match status" value="1"/>
</dbReference>
<dbReference type="CDD" id="cd06225">
    <property type="entry name" value="HAMP"/>
    <property type="match status" value="1"/>
</dbReference>
<feature type="transmembrane region" description="Helical" evidence="14">
    <location>
        <begin position="311"/>
        <end position="330"/>
    </location>
</feature>
<dbReference type="PANTHER" id="PTHR42878:SF15">
    <property type="entry name" value="BACTERIOPHYTOCHROME"/>
    <property type="match status" value="1"/>
</dbReference>
<dbReference type="Pfam" id="PF21623">
    <property type="entry name" value="HK_sensor_dom_bact"/>
    <property type="match status" value="1"/>
</dbReference>
<dbReference type="InterPro" id="IPR050351">
    <property type="entry name" value="BphY/WalK/GraS-like"/>
</dbReference>
<dbReference type="PANTHER" id="PTHR42878">
    <property type="entry name" value="TWO-COMPONENT HISTIDINE KINASE"/>
    <property type="match status" value="1"/>
</dbReference>
<dbReference type="PRINTS" id="PR00344">
    <property type="entry name" value="BCTRLSENSOR"/>
</dbReference>
<dbReference type="Gene3D" id="3.30.565.10">
    <property type="entry name" value="Histidine kinase-like ATPase, C-terminal domain"/>
    <property type="match status" value="1"/>
</dbReference>
<dbReference type="SMART" id="SM00387">
    <property type="entry name" value="HATPase_c"/>
    <property type="match status" value="1"/>
</dbReference>
<evidence type="ECO:0000259" key="15">
    <source>
        <dbReference type="PROSITE" id="PS50109"/>
    </source>
</evidence>
<evidence type="ECO:0000256" key="10">
    <source>
        <dbReference type="ARBA" id="ARBA00022840"/>
    </source>
</evidence>
<evidence type="ECO:0000256" key="12">
    <source>
        <dbReference type="ARBA" id="ARBA00023012"/>
    </source>
</evidence>
<dbReference type="Pfam" id="PF02518">
    <property type="entry name" value="HATPase_c"/>
    <property type="match status" value="1"/>
</dbReference>
<dbReference type="CDD" id="cd00082">
    <property type="entry name" value="HisKA"/>
    <property type="match status" value="1"/>
</dbReference>
<comment type="catalytic activity">
    <reaction evidence="1">
        <text>ATP + protein L-histidine = ADP + protein N-phospho-L-histidine.</text>
        <dbReference type="EC" id="2.7.13.3"/>
    </reaction>
</comment>
<dbReference type="Pfam" id="PF00512">
    <property type="entry name" value="HisKA"/>
    <property type="match status" value="1"/>
</dbReference>
<feature type="domain" description="Histidine kinase" evidence="15">
    <location>
        <begin position="533"/>
        <end position="755"/>
    </location>
</feature>
<dbReference type="SUPFAM" id="SSF55785">
    <property type="entry name" value="PYP-like sensor domain (PAS domain)"/>
    <property type="match status" value="1"/>
</dbReference>
<keyword evidence="6" id="KW-0808">Transferase</keyword>
<comment type="caution">
    <text evidence="18">The sequence shown here is derived from an EMBL/GenBank/DDBJ whole genome shotgun (WGS) entry which is preliminary data.</text>
</comment>
<dbReference type="InterPro" id="IPR029151">
    <property type="entry name" value="Sensor-like_sf"/>
</dbReference>
<dbReference type="Proteomes" id="UP001595528">
    <property type="component" value="Unassembled WGS sequence"/>
</dbReference>
<name>A0ABV7L1F2_9PROT</name>
<dbReference type="SMART" id="SM00388">
    <property type="entry name" value="HisKA"/>
    <property type="match status" value="1"/>
</dbReference>
<dbReference type="Gene3D" id="3.30.450.20">
    <property type="entry name" value="PAS domain"/>
    <property type="match status" value="2"/>
</dbReference>
<keyword evidence="10" id="KW-0067">ATP-binding</keyword>
<proteinExistence type="predicted"/>
<dbReference type="Gene3D" id="6.10.340.10">
    <property type="match status" value="1"/>
</dbReference>
<gene>
    <name evidence="18" type="ORF">ACFOGJ_14650</name>
</gene>
<keyword evidence="5" id="KW-0597">Phosphoprotein</keyword>
<dbReference type="PROSITE" id="PS50109">
    <property type="entry name" value="HIS_KIN"/>
    <property type="match status" value="1"/>
</dbReference>
<feature type="transmembrane region" description="Helical" evidence="14">
    <location>
        <begin position="9"/>
        <end position="31"/>
    </location>
</feature>
<evidence type="ECO:0000256" key="3">
    <source>
        <dbReference type="ARBA" id="ARBA00012438"/>
    </source>
</evidence>
<reference evidence="19" key="1">
    <citation type="journal article" date="2019" name="Int. J. Syst. Evol. Microbiol.">
        <title>The Global Catalogue of Microorganisms (GCM) 10K type strain sequencing project: providing services to taxonomists for standard genome sequencing and annotation.</title>
        <authorList>
            <consortium name="The Broad Institute Genomics Platform"/>
            <consortium name="The Broad Institute Genome Sequencing Center for Infectious Disease"/>
            <person name="Wu L."/>
            <person name="Ma J."/>
        </authorList>
    </citation>
    <scope>NUCLEOTIDE SEQUENCE [LARGE SCALE GENOMIC DNA]</scope>
    <source>
        <strain evidence="19">KCTC 42964</strain>
    </source>
</reference>
<keyword evidence="11 14" id="KW-1133">Transmembrane helix</keyword>
<evidence type="ECO:0000256" key="6">
    <source>
        <dbReference type="ARBA" id="ARBA00022679"/>
    </source>
</evidence>
<evidence type="ECO:0000256" key="4">
    <source>
        <dbReference type="ARBA" id="ARBA00022475"/>
    </source>
</evidence>
<evidence type="ECO:0000256" key="13">
    <source>
        <dbReference type="ARBA" id="ARBA00023136"/>
    </source>
</evidence>
<evidence type="ECO:0000256" key="5">
    <source>
        <dbReference type="ARBA" id="ARBA00022553"/>
    </source>
</evidence>
<keyword evidence="12" id="KW-0902">Two-component regulatory system</keyword>
<dbReference type="InterPro" id="IPR013767">
    <property type="entry name" value="PAS_fold"/>
</dbReference>
<feature type="domain" description="PAS" evidence="16">
    <location>
        <begin position="388"/>
        <end position="458"/>
    </location>
</feature>
<dbReference type="SUPFAM" id="SSF55874">
    <property type="entry name" value="ATPase domain of HSP90 chaperone/DNA topoisomerase II/histidine kinase"/>
    <property type="match status" value="1"/>
</dbReference>
<dbReference type="InterPro" id="IPR003594">
    <property type="entry name" value="HATPase_dom"/>
</dbReference>
<keyword evidence="4" id="KW-1003">Cell membrane</keyword>
<accession>A0ABV7L1F2</accession>
<evidence type="ECO:0000256" key="14">
    <source>
        <dbReference type="SAM" id="Phobius"/>
    </source>
</evidence>
<keyword evidence="13 14" id="KW-0472">Membrane</keyword>
<dbReference type="InterPro" id="IPR005467">
    <property type="entry name" value="His_kinase_dom"/>
</dbReference>
<dbReference type="InterPro" id="IPR048760">
    <property type="entry name" value="VP0354-like_sensor_dom"/>
</dbReference>
<evidence type="ECO:0000259" key="16">
    <source>
        <dbReference type="PROSITE" id="PS50112"/>
    </source>
</evidence>
<dbReference type="SMART" id="SM00304">
    <property type="entry name" value="HAMP"/>
    <property type="match status" value="1"/>
</dbReference>
<feature type="domain" description="HAMP" evidence="17">
    <location>
        <begin position="331"/>
        <end position="383"/>
    </location>
</feature>
<keyword evidence="7 14" id="KW-0812">Transmembrane</keyword>
<dbReference type="PROSITE" id="PS50885">
    <property type="entry name" value="HAMP"/>
    <property type="match status" value="1"/>
</dbReference>
<dbReference type="InterPro" id="IPR036890">
    <property type="entry name" value="HATPase_C_sf"/>
</dbReference>
<evidence type="ECO:0000256" key="8">
    <source>
        <dbReference type="ARBA" id="ARBA00022741"/>
    </source>
</evidence>
<organism evidence="18 19">
    <name type="scientific">Marinibaculum pumilum</name>
    <dbReference type="NCBI Taxonomy" id="1766165"/>
    <lineage>
        <taxon>Bacteria</taxon>
        <taxon>Pseudomonadati</taxon>
        <taxon>Pseudomonadota</taxon>
        <taxon>Alphaproteobacteria</taxon>
        <taxon>Rhodospirillales</taxon>
        <taxon>Rhodospirillaceae</taxon>
        <taxon>Marinibaculum</taxon>
    </lineage>
</organism>
<evidence type="ECO:0000256" key="9">
    <source>
        <dbReference type="ARBA" id="ARBA00022777"/>
    </source>
</evidence>
<dbReference type="InterPro" id="IPR035965">
    <property type="entry name" value="PAS-like_dom_sf"/>
</dbReference>
<comment type="subcellular location">
    <subcellularLocation>
        <location evidence="2">Cell membrane</location>
        <topology evidence="2">Multi-pass membrane protein</topology>
    </subcellularLocation>
</comment>
<dbReference type="InterPro" id="IPR004358">
    <property type="entry name" value="Sig_transdc_His_kin-like_C"/>
</dbReference>
<dbReference type="EC" id="2.7.13.3" evidence="3"/>
<dbReference type="EMBL" id="JBHRTR010000028">
    <property type="protein sequence ID" value="MFC3228481.1"/>
    <property type="molecule type" value="Genomic_DNA"/>
</dbReference>
<keyword evidence="8" id="KW-0547">Nucleotide-binding</keyword>
<dbReference type="Gene3D" id="1.10.287.130">
    <property type="match status" value="1"/>
</dbReference>
<evidence type="ECO:0000256" key="11">
    <source>
        <dbReference type="ARBA" id="ARBA00022989"/>
    </source>
</evidence>
<evidence type="ECO:0000313" key="18">
    <source>
        <dbReference type="EMBL" id="MFC3228481.1"/>
    </source>
</evidence>
<evidence type="ECO:0000259" key="17">
    <source>
        <dbReference type="PROSITE" id="PS50885"/>
    </source>
</evidence>
<dbReference type="InterPro" id="IPR003661">
    <property type="entry name" value="HisK_dim/P_dom"/>
</dbReference>
<dbReference type="InterPro" id="IPR000014">
    <property type="entry name" value="PAS"/>
</dbReference>
<dbReference type="SUPFAM" id="SSF103190">
    <property type="entry name" value="Sensory domain-like"/>
    <property type="match status" value="1"/>
</dbReference>
<dbReference type="RefSeq" id="WP_379902541.1">
    <property type="nucleotide sequence ID" value="NZ_JBHRTR010000028.1"/>
</dbReference>
<keyword evidence="9" id="KW-0418">Kinase</keyword>
<evidence type="ECO:0000256" key="2">
    <source>
        <dbReference type="ARBA" id="ARBA00004651"/>
    </source>
</evidence>
<dbReference type="Pfam" id="PF00672">
    <property type="entry name" value="HAMP"/>
    <property type="match status" value="1"/>
</dbReference>
<evidence type="ECO:0000313" key="19">
    <source>
        <dbReference type="Proteomes" id="UP001595528"/>
    </source>
</evidence>
<evidence type="ECO:0000256" key="7">
    <source>
        <dbReference type="ARBA" id="ARBA00022692"/>
    </source>
</evidence>
<keyword evidence="19" id="KW-1185">Reference proteome</keyword>
<sequence>MRVSLGTKYILFTCGIAVLAAVLLGGFNYYWVRQLSLRHAYASLDNEAQLIAPQIEIAYERMRTDATAIGEMPPFQGIVRASRNGGIDPVDGSTTAEWRDRLQTIFRAILQRRPAYVQMRFIALADGGMELVRVDRSAGRIFAVAAGDLQAKGDRPYVREGMSAAADEVYFSQVTPNYDHGRVQLDLPVIRVVSQMRDEASILYGLIVINADYQALVGNALTAVAVPGDIYVVTGSGDYLKRDKDGRVLPLAVAGAADYRAPAASSGDGELVGEAHFDLEGAIGPGRSATIVLARPESTVLASADSTNSTILALSGGLVVMAALLAMAAARQFSRPMRQAIAAIRGYRPGTTSLSLPVGRHDEIGDLSRAFASLLAELEAAQMAEQKSLARLSTIMDNTVDGLVTVDATGRVRDFNHGAEKLFGYEASEAIGSKIGMLIPDADRREVDRELRQTAGEKSGDAIGVTREISGRHRSGRILSLELAVSEIQVSGERLFSGVMRDISGRKAMEARLAAQAAALRKSNQDLEEFAYIASHDLKEPLRAISNHVQFLAEDCGEAIDEDSRARIDRIRLLCRKAEQLISDLLHFSRLGRAELAVEKIDMEALVAEVRDGLSDLLAERDTEVRLILPLPPARADRTRIVSLLHNLMVNGIKYNDSERPLIEIGFAPGAVGLPGGGKAGSYFVRDNGIGIAEEFRDAVFKIFKRLHNEKAYGPGTGAGLSFARKIVERHGGTLRFESVPGEGTTFYFDLPEAET</sequence>
<dbReference type="Pfam" id="PF00989">
    <property type="entry name" value="PAS"/>
    <property type="match status" value="1"/>
</dbReference>
<dbReference type="NCBIfam" id="TIGR00229">
    <property type="entry name" value="sensory_box"/>
    <property type="match status" value="1"/>
</dbReference>
<dbReference type="SMART" id="SM00091">
    <property type="entry name" value="PAS"/>
    <property type="match status" value="1"/>
</dbReference>
<protein>
    <recommendedName>
        <fullName evidence="3">histidine kinase</fullName>
        <ecNumber evidence="3">2.7.13.3</ecNumber>
    </recommendedName>
</protein>
<dbReference type="SUPFAM" id="SSF158472">
    <property type="entry name" value="HAMP domain-like"/>
    <property type="match status" value="1"/>
</dbReference>
<dbReference type="InterPro" id="IPR003660">
    <property type="entry name" value="HAMP_dom"/>
</dbReference>
<evidence type="ECO:0000256" key="1">
    <source>
        <dbReference type="ARBA" id="ARBA00000085"/>
    </source>
</evidence>
<dbReference type="InterPro" id="IPR036097">
    <property type="entry name" value="HisK_dim/P_sf"/>
</dbReference>